<comment type="caution">
    <text evidence="3">The sequence shown here is derived from an EMBL/GenBank/DDBJ whole genome shotgun (WGS) entry which is preliminary data.</text>
</comment>
<name>A0A8J7YKI2_9EURY</name>
<dbReference type="RefSeq" id="WP_220588647.1">
    <property type="nucleotide sequence ID" value="NZ_RKLQ01000002.1"/>
</dbReference>
<keyword evidence="1" id="KW-0812">Transmembrane</keyword>
<accession>A0A8J7YKI2</accession>
<feature type="transmembrane region" description="Helical" evidence="1">
    <location>
        <begin position="12"/>
        <end position="34"/>
    </location>
</feature>
<evidence type="ECO:0000313" key="3">
    <source>
        <dbReference type="EMBL" id="MBX0304429.1"/>
    </source>
</evidence>
<dbReference type="Proteomes" id="UP000783863">
    <property type="component" value="Unassembled WGS sequence"/>
</dbReference>
<feature type="domain" description="DUF8144" evidence="2">
    <location>
        <begin position="1"/>
        <end position="65"/>
    </location>
</feature>
<dbReference type="InterPro" id="IPR058457">
    <property type="entry name" value="DUF8144"/>
</dbReference>
<reference evidence="3" key="1">
    <citation type="submission" date="2021-06" db="EMBL/GenBank/DDBJ databases">
        <title>Halomicroarcula sp. F24A a new haloarchaeum isolated from saline soil.</title>
        <authorList>
            <person name="Duran-Viseras A."/>
            <person name="Sanchez-Porro C."/>
            <person name="Ventosa A."/>
        </authorList>
    </citation>
    <scope>NUCLEOTIDE SEQUENCE</scope>
    <source>
        <strain evidence="3">F24A</strain>
    </source>
</reference>
<proteinExistence type="predicted"/>
<evidence type="ECO:0000259" key="2">
    <source>
        <dbReference type="Pfam" id="PF26469"/>
    </source>
</evidence>
<dbReference type="Pfam" id="PF26469">
    <property type="entry name" value="DUF8144"/>
    <property type="match status" value="1"/>
</dbReference>
<evidence type="ECO:0000256" key="1">
    <source>
        <dbReference type="SAM" id="Phobius"/>
    </source>
</evidence>
<sequence>MSGQSFGEFVNEWQTGALLVLASAIVGFVTGSIAAGDGQYLFGLLGFAVGGVATFLALSYLLYGR</sequence>
<evidence type="ECO:0000313" key="4">
    <source>
        <dbReference type="Proteomes" id="UP000783863"/>
    </source>
</evidence>
<keyword evidence="1" id="KW-0472">Membrane</keyword>
<dbReference type="EMBL" id="RKLQ01000002">
    <property type="protein sequence ID" value="MBX0304429.1"/>
    <property type="molecule type" value="Genomic_DNA"/>
</dbReference>
<protein>
    <recommendedName>
        <fullName evidence="2">DUF8144 domain-containing protein</fullName>
    </recommendedName>
</protein>
<organism evidence="3 4">
    <name type="scientific">Haloarcula salinisoli</name>
    <dbReference type="NCBI Taxonomy" id="2487746"/>
    <lineage>
        <taxon>Archaea</taxon>
        <taxon>Methanobacteriati</taxon>
        <taxon>Methanobacteriota</taxon>
        <taxon>Stenosarchaea group</taxon>
        <taxon>Halobacteria</taxon>
        <taxon>Halobacteriales</taxon>
        <taxon>Haloarculaceae</taxon>
        <taxon>Haloarcula</taxon>
    </lineage>
</organism>
<keyword evidence="4" id="KW-1185">Reference proteome</keyword>
<keyword evidence="1" id="KW-1133">Transmembrane helix</keyword>
<feature type="transmembrane region" description="Helical" evidence="1">
    <location>
        <begin position="40"/>
        <end position="63"/>
    </location>
</feature>
<gene>
    <name evidence="3" type="ORF">EGD98_12185</name>
</gene>
<dbReference type="AlphaFoldDB" id="A0A8J7YKI2"/>